<protein>
    <recommendedName>
        <fullName evidence="3">SH3b domain-containing protein</fullName>
    </recommendedName>
</protein>
<feature type="region of interest" description="Disordered" evidence="1">
    <location>
        <begin position="145"/>
        <end position="164"/>
    </location>
</feature>
<dbReference type="PROSITE" id="PS51781">
    <property type="entry name" value="SH3B"/>
    <property type="match status" value="1"/>
</dbReference>
<comment type="caution">
    <text evidence="4">The sequence shown here is derived from an EMBL/GenBank/DDBJ whole genome shotgun (WGS) entry which is preliminary data.</text>
</comment>
<gene>
    <name evidence="4" type="ORF">DOO78_15285</name>
</gene>
<dbReference type="Pfam" id="PF08239">
    <property type="entry name" value="SH3_3"/>
    <property type="match status" value="1"/>
</dbReference>
<accession>A0A327M710</accession>
<evidence type="ECO:0000256" key="1">
    <source>
        <dbReference type="SAM" id="MobiDB-lite"/>
    </source>
</evidence>
<feature type="domain" description="SH3b" evidence="3">
    <location>
        <begin position="317"/>
        <end position="381"/>
    </location>
</feature>
<feature type="transmembrane region" description="Helical" evidence="2">
    <location>
        <begin position="199"/>
        <end position="219"/>
    </location>
</feature>
<evidence type="ECO:0000313" key="5">
    <source>
        <dbReference type="Proteomes" id="UP000249065"/>
    </source>
</evidence>
<keyword evidence="5" id="KW-1185">Reference proteome</keyword>
<keyword evidence="2" id="KW-0472">Membrane</keyword>
<evidence type="ECO:0000313" key="4">
    <source>
        <dbReference type="EMBL" id="RAI58094.1"/>
    </source>
</evidence>
<feature type="compositionally biased region" description="Basic and acidic residues" evidence="1">
    <location>
        <begin position="7"/>
        <end position="19"/>
    </location>
</feature>
<evidence type="ECO:0000256" key="2">
    <source>
        <dbReference type="SAM" id="Phobius"/>
    </source>
</evidence>
<dbReference type="InterPro" id="IPR003646">
    <property type="entry name" value="SH3-like_bac-type"/>
</dbReference>
<feature type="region of interest" description="Disordered" evidence="1">
    <location>
        <begin position="228"/>
        <end position="291"/>
    </location>
</feature>
<reference evidence="5" key="1">
    <citation type="submission" date="2018-06" db="EMBL/GenBank/DDBJ databases">
        <authorList>
            <person name="Khan S.A."/>
        </authorList>
    </citation>
    <scope>NUCLEOTIDE SEQUENCE [LARGE SCALE GENOMIC DNA]</scope>
    <source>
        <strain evidence="5">DB-1506</strain>
    </source>
</reference>
<proteinExistence type="predicted"/>
<evidence type="ECO:0000259" key="3">
    <source>
        <dbReference type="PROSITE" id="PS51781"/>
    </source>
</evidence>
<sequence length="382" mass="38874">MVQQSETIHDFDTPGRAERAPPQPVLPALVLPPGWVGLERCNLSPVPGQTVAVRHVLLHPFVGIALIDIAPEATHGAEPALRARLDAARFGAIFPGHLPVVHLQVTPQELRLLDTILPAAFANLPPISLPGGDGWVGVVRRSLAPRSPARGPSPAAPGRAGRPPMLNREVAAQRIGLPPASVRLPVQPDLAADRRRSGLLVALALGSVAAVTAAIAVLWGGTPPPAPAPELAAAPAPTGLPATARTGTQAGAPAASSAGGTASPAVPAAPAAAPAAAAPERPAGATAEPVPAFPAPALRERAPATAATAPPVPTDPAEAGLVMPRTGTNLRTAPNNRASVLRTVPAGEVLQEYDRSPDGWVQVGHGRPQGWMFGKFLVPARP</sequence>
<feature type="compositionally biased region" description="Low complexity" evidence="1">
    <location>
        <begin position="229"/>
        <end position="289"/>
    </location>
</feature>
<name>A0A327M710_9PROT</name>
<keyword evidence="2" id="KW-1133">Transmembrane helix</keyword>
<keyword evidence="2" id="KW-0812">Transmembrane</keyword>
<dbReference type="Proteomes" id="UP000249065">
    <property type="component" value="Unassembled WGS sequence"/>
</dbReference>
<dbReference type="AlphaFoldDB" id="A0A327M710"/>
<dbReference type="EMBL" id="QLIX01000011">
    <property type="protein sequence ID" value="RAI58094.1"/>
    <property type="molecule type" value="Genomic_DNA"/>
</dbReference>
<dbReference type="Gene3D" id="2.30.30.40">
    <property type="entry name" value="SH3 Domains"/>
    <property type="match status" value="1"/>
</dbReference>
<feature type="region of interest" description="Disordered" evidence="1">
    <location>
        <begin position="1"/>
        <end position="23"/>
    </location>
</feature>
<organism evidence="4 5">
    <name type="scientific">Roseicella frigidaeris</name>
    <dbReference type="NCBI Taxonomy" id="2230885"/>
    <lineage>
        <taxon>Bacteria</taxon>
        <taxon>Pseudomonadati</taxon>
        <taxon>Pseudomonadota</taxon>
        <taxon>Alphaproteobacteria</taxon>
        <taxon>Acetobacterales</taxon>
        <taxon>Roseomonadaceae</taxon>
        <taxon>Roseicella</taxon>
    </lineage>
</organism>